<feature type="binding site" evidence="9">
    <location>
        <position position="172"/>
    </location>
    <ligand>
        <name>Mg(2+)</name>
        <dbReference type="ChEBI" id="CHEBI:18420"/>
    </ligand>
</feature>
<dbReference type="NCBIfam" id="TIGR02729">
    <property type="entry name" value="Obg_CgtA"/>
    <property type="match status" value="1"/>
</dbReference>
<feature type="binding site" evidence="9">
    <location>
        <begin position="165"/>
        <end position="172"/>
    </location>
    <ligand>
        <name>GTP</name>
        <dbReference type="ChEBI" id="CHEBI:37565"/>
    </ligand>
</feature>
<feature type="binding site" evidence="9">
    <location>
        <begin position="190"/>
        <end position="194"/>
    </location>
    <ligand>
        <name>GTP</name>
        <dbReference type="ChEBI" id="CHEBI:37565"/>
    </ligand>
</feature>
<keyword evidence="4 9" id="KW-0479">Metal-binding</keyword>
<dbReference type="Pfam" id="PF09269">
    <property type="entry name" value="DUF1967"/>
    <property type="match status" value="1"/>
</dbReference>
<dbReference type="PANTHER" id="PTHR11702:SF31">
    <property type="entry name" value="MITOCHONDRIAL RIBOSOME-ASSOCIATED GTPASE 2"/>
    <property type="match status" value="1"/>
</dbReference>
<dbReference type="Gene3D" id="2.70.210.12">
    <property type="entry name" value="GTP1/OBG domain"/>
    <property type="match status" value="1"/>
</dbReference>
<dbReference type="Pfam" id="PF01926">
    <property type="entry name" value="MMR_HSR1"/>
    <property type="match status" value="1"/>
</dbReference>
<feature type="binding site" evidence="9">
    <location>
        <begin position="282"/>
        <end position="285"/>
    </location>
    <ligand>
        <name>GTP</name>
        <dbReference type="ChEBI" id="CHEBI:37565"/>
    </ligand>
</feature>
<dbReference type="PROSITE" id="PS51881">
    <property type="entry name" value="OCT"/>
    <property type="match status" value="1"/>
</dbReference>
<dbReference type="RefSeq" id="WP_123807641.1">
    <property type="nucleotide sequence ID" value="NZ_RKRK01000002.1"/>
</dbReference>
<dbReference type="NCBIfam" id="NF008955">
    <property type="entry name" value="PRK12297.1"/>
    <property type="match status" value="1"/>
</dbReference>
<evidence type="ECO:0000256" key="9">
    <source>
        <dbReference type="HAMAP-Rule" id="MF_01454"/>
    </source>
</evidence>
<feature type="binding site" evidence="9">
    <location>
        <begin position="212"/>
        <end position="215"/>
    </location>
    <ligand>
        <name>GTP</name>
        <dbReference type="ChEBI" id="CHEBI:37565"/>
    </ligand>
</feature>
<feature type="domain" description="OCT" evidence="12">
    <location>
        <begin position="352"/>
        <end position="430"/>
    </location>
</feature>
<evidence type="ECO:0000256" key="4">
    <source>
        <dbReference type="ARBA" id="ARBA00022723"/>
    </source>
</evidence>
<keyword evidence="3 9" id="KW-0963">Cytoplasm</keyword>
<keyword evidence="15" id="KW-1185">Reference proteome</keyword>
<organism evidence="14 15">
    <name type="scientific">Abyssicoccus albus</name>
    <dbReference type="NCBI Taxonomy" id="1817405"/>
    <lineage>
        <taxon>Bacteria</taxon>
        <taxon>Bacillati</taxon>
        <taxon>Bacillota</taxon>
        <taxon>Bacilli</taxon>
        <taxon>Bacillales</taxon>
        <taxon>Abyssicoccaceae</taxon>
    </lineage>
</organism>
<evidence type="ECO:0000256" key="8">
    <source>
        <dbReference type="ARBA" id="ARBA00023134"/>
    </source>
</evidence>
<comment type="caution">
    <text evidence="14">The sequence shown here is derived from an EMBL/GenBank/DDBJ whole genome shotgun (WGS) entry which is preliminary data.</text>
</comment>
<dbReference type="InterPro" id="IPR027417">
    <property type="entry name" value="P-loop_NTPase"/>
</dbReference>
<dbReference type="PRINTS" id="PR00326">
    <property type="entry name" value="GTP1OBG"/>
</dbReference>
<accession>A0A3N5CDF9</accession>
<comment type="subunit">
    <text evidence="9">Monomer.</text>
</comment>
<name>A0A3N5CDF9_9BACL</name>
<reference evidence="14 15" key="1">
    <citation type="submission" date="2018-11" db="EMBL/GenBank/DDBJ databases">
        <title>Genomic Encyclopedia of Type Strains, Phase IV (KMG-IV): sequencing the most valuable type-strain genomes for metagenomic binning, comparative biology and taxonomic classification.</title>
        <authorList>
            <person name="Goeker M."/>
        </authorList>
    </citation>
    <scope>NUCLEOTIDE SEQUENCE [LARGE SCALE GENOMIC DNA]</scope>
    <source>
        <strain evidence="14 15">DSM 29158</strain>
    </source>
</reference>
<feature type="domain" description="Obg" evidence="13">
    <location>
        <begin position="1"/>
        <end position="158"/>
    </location>
</feature>
<evidence type="ECO:0000256" key="7">
    <source>
        <dbReference type="ARBA" id="ARBA00022842"/>
    </source>
</evidence>
<evidence type="ECO:0000313" key="14">
    <source>
        <dbReference type="EMBL" id="RPF58202.1"/>
    </source>
</evidence>
<dbReference type="InterPro" id="IPR031167">
    <property type="entry name" value="G_OBG"/>
</dbReference>
<dbReference type="HAMAP" id="MF_01454">
    <property type="entry name" value="GTPase_Obg"/>
    <property type="match status" value="1"/>
</dbReference>
<feature type="binding site" evidence="9">
    <location>
        <position position="192"/>
    </location>
    <ligand>
        <name>Mg(2+)</name>
        <dbReference type="ChEBI" id="CHEBI:18420"/>
    </ligand>
</feature>
<evidence type="ECO:0000259" key="13">
    <source>
        <dbReference type="PROSITE" id="PS51883"/>
    </source>
</evidence>
<sequence>MFIDHVKIYVKAGDGGNGIVAYRREKYVPMGGPSGGDGGKGSDIVFEVDEGLRTLMDFRFQKHFKGDKGTNGMSQNMHGKNAEDTVLKVPPGTIIKNAETDEVLADLTEHTERAVVAKGGRGGRGNSRFASPSNPAPDYAENGEPGQEFDIVLELKLMADVGLVGYPSVGKSTLLSMVSGAKPKTGSYHFTTIKPNLGVVNTPDNRSFVMADLPGLIDGAAEGVGLGHQFLRHVERTKLIVHMIDMSSTDGRNPYDDYVQINKELKAYNEQLAKRPQIIVANKMDLPDGEAGLELFNEQLDEPLEIIQISSITGEGIPELLYKIADKLEEVEQQMNESNITIDEREHRVVYRHEKSDEAFTISRADDGAYVVSGEAIERLFKMTDFNREAAIRRFARQMRGMGIDDALRKKGAKNGDTVRILEADFEFIE</sequence>
<evidence type="ECO:0000256" key="10">
    <source>
        <dbReference type="SAM" id="MobiDB-lite"/>
    </source>
</evidence>
<dbReference type="PROSITE" id="PS00905">
    <property type="entry name" value="GTP1_OBG"/>
    <property type="match status" value="1"/>
</dbReference>
<dbReference type="PANTHER" id="PTHR11702">
    <property type="entry name" value="DEVELOPMENTALLY REGULATED GTP-BINDING PROTEIN-RELATED"/>
    <property type="match status" value="1"/>
</dbReference>
<dbReference type="GO" id="GO:0042254">
    <property type="term" value="P:ribosome biogenesis"/>
    <property type="evidence" value="ECO:0007669"/>
    <property type="project" value="UniProtKB-UniRule"/>
</dbReference>
<dbReference type="InterPro" id="IPR036726">
    <property type="entry name" value="GTP1_OBG_dom_sf"/>
</dbReference>
<evidence type="ECO:0000256" key="5">
    <source>
        <dbReference type="ARBA" id="ARBA00022741"/>
    </source>
</evidence>
<evidence type="ECO:0000256" key="6">
    <source>
        <dbReference type="ARBA" id="ARBA00022801"/>
    </source>
</evidence>
<dbReference type="Pfam" id="PF01018">
    <property type="entry name" value="GTP1_OBG"/>
    <property type="match status" value="1"/>
</dbReference>
<feature type="domain" description="OBG-type G" evidence="11">
    <location>
        <begin position="159"/>
        <end position="329"/>
    </location>
</feature>
<dbReference type="Proteomes" id="UP000277108">
    <property type="component" value="Unassembled WGS sequence"/>
</dbReference>
<dbReference type="PROSITE" id="PS51710">
    <property type="entry name" value="G_OBG"/>
    <property type="match status" value="1"/>
</dbReference>
<protein>
    <recommendedName>
        <fullName evidence="9">GTPase Obg</fullName>
        <ecNumber evidence="9">3.6.5.-</ecNumber>
    </recommendedName>
    <alternativeName>
        <fullName evidence="9">GTP-binding protein Obg</fullName>
    </alternativeName>
</protein>
<dbReference type="InterPro" id="IPR014100">
    <property type="entry name" value="GTP-bd_Obg/CgtA"/>
</dbReference>
<keyword evidence="6 9" id="KW-0378">Hydrolase</keyword>
<dbReference type="InterPro" id="IPR006073">
    <property type="entry name" value="GTP-bd"/>
</dbReference>
<comment type="subcellular location">
    <subcellularLocation>
        <location evidence="9">Cytoplasm</location>
    </subcellularLocation>
</comment>
<dbReference type="InterPro" id="IPR045086">
    <property type="entry name" value="OBG_GTPase"/>
</dbReference>
<feature type="binding site" evidence="9">
    <location>
        <begin position="310"/>
        <end position="312"/>
    </location>
    <ligand>
        <name>GTP</name>
        <dbReference type="ChEBI" id="CHEBI:37565"/>
    </ligand>
</feature>
<dbReference type="GO" id="GO:0005737">
    <property type="term" value="C:cytoplasm"/>
    <property type="evidence" value="ECO:0007669"/>
    <property type="project" value="UniProtKB-SubCell"/>
</dbReference>
<dbReference type="OrthoDB" id="9807318at2"/>
<evidence type="ECO:0000313" key="15">
    <source>
        <dbReference type="Proteomes" id="UP000277108"/>
    </source>
</evidence>
<comment type="similarity">
    <text evidence="2 9">Belongs to the TRAFAC class OBG-HflX-like GTPase superfamily. OBG GTPase family.</text>
</comment>
<dbReference type="AlphaFoldDB" id="A0A3N5CDF9"/>
<gene>
    <name evidence="9" type="primary">obg</name>
    <name evidence="14" type="ORF">EDD62_0844</name>
</gene>
<evidence type="ECO:0000259" key="12">
    <source>
        <dbReference type="PROSITE" id="PS51881"/>
    </source>
</evidence>
<comment type="function">
    <text evidence="9">An essential GTPase which binds GTP, GDP and possibly (p)ppGpp with moderate affinity, with high nucleotide exchange rates and a fairly low GTP hydrolysis rate. Plays a role in control of the cell cycle, stress response, ribosome biogenesis and in those bacteria that undergo differentiation, in morphogenesis control.</text>
</comment>
<comment type="cofactor">
    <cofactor evidence="1 9">
        <name>Mg(2+)</name>
        <dbReference type="ChEBI" id="CHEBI:18420"/>
    </cofactor>
</comment>
<dbReference type="SUPFAM" id="SSF102741">
    <property type="entry name" value="Obg GTP-binding protein C-terminal domain"/>
    <property type="match status" value="1"/>
</dbReference>
<evidence type="ECO:0000256" key="3">
    <source>
        <dbReference type="ARBA" id="ARBA00022490"/>
    </source>
</evidence>
<dbReference type="Gene3D" id="3.30.300.350">
    <property type="entry name" value="GTP-binding protein OBG, C-terminal domain"/>
    <property type="match status" value="1"/>
</dbReference>
<evidence type="ECO:0000259" key="11">
    <source>
        <dbReference type="PROSITE" id="PS51710"/>
    </source>
</evidence>
<dbReference type="NCBIfam" id="NF008956">
    <property type="entry name" value="PRK12299.1"/>
    <property type="match status" value="1"/>
</dbReference>
<keyword evidence="8 9" id="KW-0342">GTP-binding</keyword>
<dbReference type="FunFam" id="2.70.210.12:FF:000001">
    <property type="entry name" value="GTPase Obg"/>
    <property type="match status" value="1"/>
</dbReference>
<dbReference type="CDD" id="cd01898">
    <property type="entry name" value="Obg"/>
    <property type="match status" value="1"/>
</dbReference>
<dbReference type="InterPro" id="IPR036346">
    <property type="entry name" value="GTP-bd_prot_GTP1/OBG_C_sf"/>
</dbReference>
<dbReference type="GO" id="GO:0000287">
    <property type="term" value="F:magnesium ion binding"/>
    <property type="evidence" value="ECO:0007669"/>
    <property type="project" value="InterPro"/>
</dbReference>
<dbReference type="InterPro" id="IPR006074">
    <property type="entry name" value="GTP1-OBG_CS"/>
</dbReference>
<keyword evidence="7 9" id="KW-0460">Magnesium</keyword>
<dbReference type="InterPro" id="IPR015349">
    <property type="entry name" value="OCT_dom"/>
</dbReference>
<dbReference type="SUPFAM" id="SSF82051">
    <property type="entry name" value="Obg GTP-binding protein N-terminal domain"/>
    <property type="match status" value="1"/>
</dbReference>
<dbReference type="GO" id="GO:0005525">
    <property type="term" value="F:GTP binding"/>
    <property type="evidence" value="ECO:0007669"/>
    <property type="project" value="UniProtKB-UniRule"/>
</dbReference>
<dbReference type="PIRSF" id="PIRSF002401">
    <property type="entry name" value="GTP_bd_Obg/CgtA"/>
    <property type="match status" value="1"/>
</dbReference>
<evidence type="ECO:0000256" key="2">
    <source>
        <dbReference type="ARBA" id="ARBA00007699"/>
    </source>
</evidence>
<dbReference type="NCBIfam" id="NF008954">
    <property type="entry name" value="PRK12296.1"/>
    <property type="match status" value="1"/>
</dbReference>
<dbReference type="EC" id="3.6.5.-" evidence="9"/>
<dbReference type="NCBIfam" id="TIGR03595">
    <property type="entry name" value="Obg_CgtA_exten"/>
    <property type="match status" value="1"/>
</dbReference>
<proteinExistence type="inferred from homology"/>
<keyword evidence="5 9" id="KW-0547">Nucleotide-binding</keyword>
<dbReference type="Gene3D" id="3.40.50.300">
    <property type="entry name" value="P-loop containing nucleotide triphosphate hydrolases"/>
    <property type="match status" value="1"/>
</dbReference>
<dbReference type="SUPFAM" id="SSF52540">
    <property type="entry name" value="P-loop containing nucleoside triphosphate hydrolases"/>
    <property type="match status" value="1"/>
</dbReference>
<dbReference type="EMBL" id="RKRK01000002">
    <property type="protein sequence ID" value="RPF58202.1"/>
    <property type="molecule type" value="Genomic_DNA"/>
</dbReference>
<feature type="region of interest" description="Disordered" evidence="10">
    <location>
        <begin position="118"/>
        <end position="143"/>
    </location>
</feature>
<dbReference type="InterPro" id="IPR006169">
    <property type="entry name" value="GTP1_OBG_dom"/>
</dbReference>
<evidence type="ECO:0000256" key="1">
    <source>
        <dbReference type="ARBA" id="ARBA00001946"/>
    </source>
</evidence>
<dbReference type="GO" id="GO:0003924">
    <property type="term" value="F:GTPase activity"/>
    <property type="evidence" value="ECO:0007669"/>
    <property type="project" value="UniProtKB-UniRule"/>
</dbReference>
<dbReference type="PROSITE" id="PS51883">
    <property type="entry name" value="OBG"/>
    <property type="match status" value="1"/>
</dbReference>